<accession>A0A816P7F6</accession>
<keyword evidence="1" id="KW-1133">Transmembrane helix</keyword>
<evidence type="ECO:0000313" key="2">
    <source>
        <dbReference type="EMBL" id="CAF2044206.1"/>
    </source>
</evidence>
<proteinExistence type="predicted"/>
<dbReference type="PANTHER" id="PTHR47477:SF8">
    <property type="entry name" value="TNF RECEPTOR-ASSOCIATED FACTOR HOMOLOG 1A"/>
    <property type="match status" value="1"/>
</dbReference>
<dbReference type="InterPro" id="IPR002083">
    <property type="entry name" value="MATH/TRAF_dom"/>
</dbReference>
<feature type="transmembrane region" description="Helical" evidence="1">
    <location>
        <begin position="20"/>
        <end position="36"/>
    </location>
</feature>
<dbReference type="AlphaFoldDB" id="A0A816P7F6"/>
<dbReference type="CDD" id="cd00121">
    <property type="entry name" value="MATH"/>
    <property type="match status" value="1"/>
</dbReference>
<dbReference type="SUPFAM" id="SSF49599">
    <property type="entry name" value="TRAF domain-like"/>
    <property type="match status" value="1"/>
</dbReference>
<organism evidence="2">
    <name type="scientific">Brassica napus</name>
    <name type="common">Rape</name>
    <dbReference type="NCBI Taxonomy" id="3708"/>
    <lineage>
        <taxon>Eukaryota</taxon>
        <taxon>Viridiplantae</taxon>
        <taxon>Streptophyta</taxon>
        <taxon>Embryophyta</taxon>
        <taxon>Tracheophyta</taxon>
        <taxon>Spermatophyta</taxon>
        <taxon>Magnoliopsida</taxon>
        <taxon>eudicotyledons</taxon>
        <taxon>Gunneridae</taxon>
        <taxon>Pentapetalae</taxon>
        <taxon>rosids</taxon>
        <taxon>malvids</taxon>
        <taxon>Brassicales</taxon>
        <taxon>Brassicaceae</taxon>
        <taxon>Brassiceae</taxon>
        <taxon>Brassica</taxon>
    </lineage>
</organism>
<gene>
    <name evidence="2" type="ORF">DARMORV10_A09P33620.1</name>
</gene>
<protein>
    <submittedName>
        <fullName evidence="2">(rape) hypothetical protein</fullName>
    </submittedName>
</protein>
<sequence>MGHIHGRLENFQKYVRKRSVAMFLKLAAISGILYSIHKGVKYATISLCFSVLQTIRNFFQTKLNRFLADTLHKFYKREHDWGWKKFIELPRLLDGFIDDSGSLIIKAQVQVIRKSVNGPFPCLDSQYRKELLRVYFTVVKQIFLRFMKEKRNKLMEDKTRWTSLCAFWLGMDQKPRRAMSREKMDVIQKLAVKHFFINKNVTSPLVMDFLFKGLNSLVLDTNKEKIILTISKQIVRLLKDDSDASENTLKTLEDEPKKEIAFAAKELAVPIVSVDNDMFVLADDAMLLLEKAVLEPFPDERVPPNRIEVDYDEESDDEKLLTEYARHTLEVFVLDHIFCNKIEIAYKEASELKMHEELIREEDLKKRRVNSTKSS</sequence>
<reference evidence="2" key="1">
    <citation type="submission" date="2021-01" db="EMBL/GenBank/DDBJ databases">
        <authorList>
            <consortium name="Genoscope - CEA"/>
            <person name="William W."/>
        </authorList>
    </citation>
    <scope>NUCLEOTIDE SEQUENCE</scope>
</reference>
<dbReference type="PANTHER" id="PTHR47477">
    <property type="entry name" value="TNF RECEPTOR-ASSOCIATED FACTOR HOMOLOG 1A"/>
    <property type="match status" value="1"/>
</dbReference>
<dbReference type="InterPro" id="IPR008974">
    <property type="entry name" value="TRAF-like"/>
</dbReference>
<keyword evidence="1" id="KW-0472">Membrane</keyword>
<keyword evidence="1" id="KW-0812">Transmembrane</keyword>
<name>A0A816P7F6_BRANA</name>
<dbReference type="InterPro" id="IPR055327">
    <property type="entry name" value="TRAF1A/B"/>
</dbReference>
<dbReference type="Gene3D" id="2.60.210.10">
    <property type="entry name" value="Apoptosis, Tumor Necrosis Factor Receptor Associated Protein 2, Chain A"/>
    <property type="match status" value="1"/>
</dbReference>
<dbReference type="EMBL" id="HG994363">
    <property type="protein sequence ID" value="CAF2044206.1"/>
    <property type="molecule type" value="Genomic_DNA"/>
</dbReference>
<evidence type="ECO:0000256" key="1">
    <source>
        <dbReference type="SAM" id="Phobius"/>
    </source>
</evidence>
<dbReference type="Proteomes" id="UP001295469">
    <property type="component" value="Chromosome A09"/>
</dbReference>